<name>A0ABR0K6Q9_9EURO</name>
<dbReference type="InterPro" id="IPR023359">
    <property type="entry name" value="Dihydro_DH_chainA_dom2"/>
</dbReference>
<reference evidence="12 13" key="1">
    <citation type="submission" date="2023-08" db="EMBL/GenBank/DDBJ databases">
        <title>Black Yeasts Isolated from many extreme environments.</title>
        <authorList>
            <person name="Coleine C."/>
            <person name="Stajich J.E."/>
            <person name="Selbmann L."/>
        </authorList>
    </citation>
    <scope>NUCLEOTIDE SEQUENCE [LARGE SCALE GENOMIC DNA]</scope>
    <source>
        <strain evidence="12 13">CCFEE 5885</strain>
    </source>
</reference>
<dbReference type="PANTHER" id="PTHR48109:SF1">
    <property type="entry name" value="DIHYDROOROTATE DEHYDROGENASE (FUMARATE)"/>
    <property type="match status" value="1"/>
</dbReference>
<sequence>MSETGQHPKMIDLDETRTVDIESLKLQYADKFASYTPKDKPPLTQIANPSNTLPDGRQRQYRLEIYPPLLNSSSPWATTVEDLRGLYACEYTGAVTTRTSLLEGFNHDDKIHQHIFFPAGQSSVSPAAPRSDASALPKFISDEASTSSLNTYGYSPHTLSEYLGFINEIVGQRHLGTSTIRKKPFIISVTGTPDEIAMSYALLANAAEMDEDLRLAMEVNLSCPNIDGKPPPAYDETMLGEYLEAISDSKSTYRGRMDGESVPRVGIKLPPYTWKGQFEMVAKCLQAAKSPEPGEGSVIDFITCTNTLGSSLVLNDALDPALASEAGTGVGGLAGAALHPLALGNVATFRKILDQHGDTENIMIIGVGGVEDQAGFARMRKVGAEAVACATSLGRYGVGVFEKITKDAP</sequence>
<comment type="cofactor">
    <cofactor evidence="1">
        <name>FMN</name>
        <dbReference type="ChEBI" id="CHEBI:58210"/>
    </cofactor>
</comment>
<keyword evidence="8" id="KW-0288">FMN</keyword>
<dbReference type="EMBL" id="JAVRRG010000077">
    <property type="protein sequence ID" value="KAK5089467.1"/>
    <property type="molecule type" value="Genomic_DNA"/>
</dbReference>
<dbReference type="GO" id="GO:1990663">
    <property type="term" value="F:dihydroorotate dehydrogenase (fumarate) activity"/>
    <property type="evidence" value="ECO:0007669"/>
    <property type="project" value="UniProtKB-EC"/>
</dbReference>
<dbReference type="InterPro" id="IPR005720">
    <property type="entry name" value="Dihydroorotate_DH_cat"/>
</dbReference>
<evidence type="ECO:0000313" key="12">
    <source>
        <dbReference type="EMBL" id="KAK5089467.1"/>
    </source>
</evidence>
<dbReference type="CDD" id="cd04741">
    <property type="entry name" value="DHOD_1A_like"/>
    <property type="match status" value="1"/>
</dbReference>
<keyword evidence="7" id="KW-0285">Flavoprotein</keyword>
<comment type="similarity">
    <text evidence="4">Belongs to the dihydroorotate dehydrogenase family. Type 1 subfamily.</text>
</comment>
<evidence type="ECO:0000256" key="5">
    <source>
        <dbReference type="ARBA" id="ARBA00021374"/>
    </source>
</evidence>
<dbReference type="PANTHER" id="PTHR48109">
    <property type="entry name" value="DIHYDROOROTATE DEHYDROGENASE (QUINONE), MITOCHONDRIAL-RELATED"/>
    <property type="match status" value="1"/>
</dbReference>
<dbReference type="Pfam" id="PF01180">
    <property type="entry name" value="DHO_dh"/>
    <property type="match status" value="1"/>
</dbReference>
<evidence type="ECO:0000256" key="2">
    <source>
        <dbReference type="ARBA" id="ARBA00004496"/>
    </source>
</evidence>
<evidence type="ECO:0000256" key="10">
    <source>
        <dbReference type="ARBA" id="ARBA00023002"/>
    </source>
</evidence>
<evidence type="ECO:0000313" key="13">
    <source>
        <dbReference type="Proteomes" id="UP001345013"/>
    </source>
</evidence>
<evidence type="ECO:0000256" key="8">
    <source>
        <dbReference type="ARBA" id="ARBA00022643"/>
    </source>
</evidence>
<evidence type="ECO:0000256" key="3">
    <source>
        <dbReference type="ARBA" id="ARBA00004725"/>
    </source>
</evidence>
<evidence type="ECO:0000256" key="6">
    <source>
        <dbReference type="ARBA" id="ARBA00022490"/>
    </source>
</evidence>
<evidence type="ECO:0000256" key="1">
    <source>
        <dbReference type="ARBA" id="ARBA00001917"/>
    </source>
</evidence>
<comment type="subcellular location">
    <subcellularLocation>
        <location evidence="2">Cytoplasm</location>
    </subcellularLocation>
</comment>
<keyword evidence="10 12" id="KW-0560">Oxidoreductase</keyword>
<feature type="domain" description="Dihydroorotate dehydrogenase catalytic" evidence="11">
    <location>
        <begin position="136"/>
        <end position="407"/>
    </location>
</feature>
<evidence type="ECO:0000259" key="11">
    <source>
        <dbReference type="Pfam" id="PF01180"/>
    </source>
</evidence>
<evidence type="ECO:0000256" key="7">
    <source>
        <dbReference type="ARBA" id="ARBA00022630"/>
    </source>
</evidence>
<comment type="pathway">
    <text evidence="3">Pyrimidine metabolism; UMP biosynthesis via de novo pathway.</text>
</comment>
<dbReference type="InterPro" id="IPR050074">
    <property type="entry name" value="DHO_dehydrogenase"/>
</dbReference>
<dbReference type="Gene3D" id="3.20.20.70">
    <property type="entry name" value="Aldolase class I"/>
    <property type="match status" value="1"/>
</dbReference>
<evidence type="ECO:0000256" key="4">
    <source>
        <dbReference type="ARBA" id="ARBA00008008"/>
    </source>
</evidence>
<comment type="caution">
    <text evidence="12">The sequence shown here is derived from an EMBL/GenBank/DDBJ whole genome shotgun (WGS) entry which is preliminary data.</text>
</comment>
<keyword evidence="9" id="KW-0665">Pyrimidine biosynthesis</keyword>
<evidence type="ECO:0000256" key="9">
    <source>
        <dbReference type="ARBA" id="ARBA00022975"/>
    </source>
</evidence>
<gene>
    <name evidence="12" type="primary">URA1</name>
    <name evidence="12" type="ORF">LTR24_006188</name>
</gene>
<keyword evidence="6" id="KW-0963">Cytoplasm</keyword>
<accession>A0ABR0K6Q9</accession>
<dbReference type="Proteomes" id="UP001345013">
    <property type="component" value="Unassembled WGS sequence"/>
</dbReference>
<dbReference type="Gene3D" id="2.30.26.10">
    <property type="entry name" value="Dihydroorotate Dehydrogenase A, chain A, domain 2"/>
    <property type="match status" value="1"/>
</dbReference>
<dbReference type="InterPro" id="IPR013785">
    <property type="entry name" value="Aldolase_TIM"/>
</dbReference>
<dbReference type="SUPFAM" id="SSF51395">
    <property type="entry name" value="FMN-linked oxidoreductases"/>
    <property type="match status" value="1"/>
</dbReference>
<organism evidence="12 13">
    <name type="scientific">Lithohypha guttulata</name>
    <dbReference type="NCBI Taxonomy" id="1690604"/>
    <lineage>
        <taxon>Eukaryota</taxon>
        <taxon>Fungi</taxon>
        <taxon>Dikarya</taxon>
        <taxon>Ascomycota</taxon>
        <taxon>Pezizomycotina</taxon>
        <taxon>Eurotiomycetes</taxon>
        <taxon>Chaetothyriomycetidae</taxon>
        <taxon>Chaetothyriales</taxon>
        <taxon>Trichomeriaceae</taxon>
        <taxon>Lithohypha</taxon>
    </lineage>
</organism>
<protein>
    <recommendedName>
        <fullName evidence="5">Dihydroorotate dehydrogenase (fumarate)</fullName>
    </recommendedName>
</protein>
<proteinExistence type="inferred from homology"/>
<dbReference type="InterPro" id="IPR033886">
    <property type="entry name" value="DHOD_1A"/>
</dbReference>
<keyword evidence="13" id="KW-1185">Reference proteome</keyword>